<keyword evidence="2" id="KW-0472">Membrane</keyword>
<evidence type="ECO:0000313" key="4">
    <source>
        <dbReference type="Proteomes" id="UP001324115"/>
    </source>
</evidence>
<proteinExistence type="predicted"/>
<feature type="region of interest" description="Disordered" evidence="1">
    <location>
        <begin position="43"/>
        <end position="63"/>
    </location>
</feature>
<dbReference type="EMBL" id="JAXUIC010000005">
    <property type="protein sequence ID" value="KAK4591022.1"/>
    <property type="molecule type" value="Genomic_DNA"/>
</dbReference>
<comment type="caution">
    <text evidence="3">The sequence shown here is derived from an EMBL/GenBank/DDBJ whole genome shotgun (WGS) entry which is preliminary data.</text>
</comment>
<dbReference type="AlphaFoldDB" id="A0AAN7FCK6"/>
<name>A0AAN7FCK6_QUERU</name>
<sequence>MSEGPTPRLFNMNNPVKELLRHQQRANSYFSSSGASACLNLNGNRKESLSDPTTWKARTPAMPPQSTQRFFARHCRSMWSMLIVGNLALSAFVFLTAEKKDAESGRRKMHIDATQVSTIAAIPELFGTF</sequence>
<keyword evidence="4" id="KW-1185">Reference proteome</keyword>
<accession>A0AAN7FCK6</accession>
<keyword evidence="2" id="KW-1133">Transmembrane helix</keyword>
<gene>
    <name evidence="3" type="ORF">RGQ29_021273</name>
</gene>
<evidence type="ECO:0000313" key="3">
    <source>
        <dbReference type="EMBL" id="KAK4591022.1"/>
    </source>
</evidence>
<evidence type="ECO:0000256" key="1">
    <source>
        <dbReference type="SAM" id="MobiDB-lite"/>
    </source>
</evidence>
<reference evidence="3 4" key="1">
    <citation type="journal article" date="2023" name="G3 (Bethesda)">
        <title>A haplotype-resolved chromosome-scale genome for Quercus rubra L. provides insights into the genetics of adaptive traits for red oak species.</title>
        <authorList>
            <person name="Kapoor B."/>
            <person name="Jenkins J."/>
            <person name="Schmutz J."/>
            <person name="Zhebentyayeva T."/>
            <person name="Kuelheim C."/>
            <person name="Coggeshall M."/>
            <person name="Heim C."/>
            <person name="Lasky J.R."/>
            <person name="Leites L."/>
            <person name="Islam-Faridi N."/>
            <person name="Romero-Severson J."/>
            <person name="DeLeo V.L."/>
            <person name="Lucas S.M."/>
            <person name="Lazic D."/>
            <person name="Gailing O."/>
            <person name="Carlson J."/>
            <person name="Staton M."/>
        </authorList>
    </citation>
    <scope>NUCLEOTIDE SEQUENCE [LARGE SCALE GENOMIC DNA]</scope>
    <source>
        <strain evidence="3">Pseudo-F2</strain>
    </source>
</reference>
<dbReference type="Proteomes" id="UP001324115">
    <property type="component" value="Unassembled WGS sequence"/>
</dbReference>
<keyword evidence="2" id="KW-0812">Transmembrane</keyword>
<evidence type="ECO:0000256" key="2">
    <source>
        <dbReference type="SAM" id="Phobius"/>
    </source>
</evidence>
<feature type="transmembrane region" description="Helical" evidence="2">
    <location>
        <begin position="78"/>
        <end position="97"/>
    </location>
</feature>
<organism evidence="3 4">
    <name type="scientific">Quercus rubra</name>
    <name type="common">Northern red oak</name>
    <name type="synonym">Quercus borealis</name>
    <dbReference type="NCBI Taxonomy" id="3512"/>
    <lineage>
        <taxon>Eukaryota</taxon>
        <taxon>Viridiplantae</taxon>
        <taxon>Streptophyta</taxon>
        <taxon>Embryophyta</taxon>
        <taxon>Tracheophyta</taxon>
        <taxon>Spermatophyta</taxon>
        <taxon>Magnoliopsida</taxon>
        <taxon>eudicotyledons</taxon>
        <taxon>Gunneridae</taxon>
        <taxon>Pentapetalae</taxon>
        <taxon>rosids</taxon>
        <taxon>fabids</taxon>
        <taxon>Fagales</taxon>
        <taxon>Fagaceae</taxon>
        <taxon>Quercus</taxon>
    </lineage>
</organism>
<protein>
    <submittedName>
        <fullName evidence="3">Uncharacterized protein</fullName>
    </submittedName>
</protein>